<dbReference type="Pfam" id="PF01613">
    <property type="entry name" value="Flavin_Reduct"/>
    <property type="match status" value="1"/>
</dbReference>
<dbReference type="EMBL" id="CAFBNO010000030">
    <property type="protein sequence ID" value="CAB4956049.1"/>
    <property type="molecule type" value="Genomic_DNA"/>
</dbReference>
<accession>A0A6J7KNH0</accession>
<dbReference type="SUPFAM" id="SSF50475">
    <property type="entry name" value="FMN-binding split barrel"/>
    <property type="match status" value="1"/>
</dbReference>
<dbReference type="GO" id="GO:0042602">
    <property type="term" value="F:riboflavin reductase (NADPH) activity"/>
    <property type="evidence" value="ECO:0007669"/>
    <property type="project" value="TreeGrafter"/>
</dbReference>
<gene>
    <name evidence="3" type="ORF">UFOPK3837_00749</name>
</gene>
<sequence length="168" mass="17798">MTNFSLESNPTEALKATFRGHASGVVIVTLLDEHKNPVGFTATSVTSLGATPPLFTFNVSQGASSWPAVSLRGHVAIHTLGAEDVDLARKLAGPKVARFTDQDWNPGPFGLPVFEAASSVLIGKIRDIHDVESNAVVIVDVLEALLGVEKGGLLYHQRNFVGVGEVLD</sequence>
<dbReference type="InterPro" id="IPR002563">
    <property type="entry name" value="Flavin_Rdtase-like_dom"/>
</dbReference>
<dbReference type="SMART" id="SM00903">
    <property type="entry name" value="Flavin_Reduct"/>
    <property type="match status" value="1"/>
</dbReference>
<dbReference type="GO" id="GO:0006208">
    <property type="term" value="P:pyrimidine nucleobase catabolic process"/>
    <property type="evidence" value="ECO:0007669"/>
    <property type="project" value="TreeGrafter"/>
</dbReference>
<dbReference type="PANTHER" id="PTHR30466">
    <property type="entry name" value="FLAVIN REDUCTASE"/>
    <property type="match status" value="1"/>
</dbReference>
<dbReference type="InterPro" id="IPR012349">
    <property type="entry name" value="Split_barrel_FMN-bd"/>
</dbReference>
<feature type="domain" description="Flavin reductase like" evidence="2">
    <location>
        <begin position="18"/>
        <end position="162"/>
    </location>
</feature>
<dbReference type="PANTHER" id="PTHR30466:SF1">
    <property type="entry name" value="FMN REDUCTASE (NADH) RUTF"/>
    <property type="match status" value="1"/>
</dbReference>
<dbReference type="AlphaFoldDB" id="A0A6J7KNH0"/>
<organism evidence="3">
    <name type="scientific">freshwater metagenome</name>
    <dbReference type="NCBI Taxonomy" id="449393"/>
    <lineage>
        <taxon>unclassified sequences</taxon>
        <taxon>metagenomes</taxon>
        <taxon>ecological metagenomes</taxon>
    </lineage>
</organism>
<proteinExistence type="predicted"/>
<evidence type="ECO:0000259" key="2">
    <source>
        <dbReference type="SMART" id="SM00903"/>
    </source>
</evidence>
<dbReference type="GO" id="GO:0010181">
    <property type="term" value="F:FMN binding"/>
    <property type="evidence" value="ECO:0007669"/>
    <property type="project" value="InterPro"/>
</dbReference>
<name>A0A6J7KNH0_9ZZZZ</name>
<dbReference type="InterPro" id="IPR050268">
    <property type="entry name" value="NADH-dep_flavin_reductase"/>
</dbReference>
<protein>
    <submittedName>
        <fullName evidence="3">Unannotated protein</fullName>
    </submittedName>
</protein>
<dbReference type="Gene3D" id="2.30.110.10">
    <property type="entry name" value="Electron Transport, Fmn-binding Protein, Chain A"/>
    <property type="match status" value="1"/>
</dbReference>
<keyword evidence="1" id="KW-0560">Oxidoreductase</keyword>
<evidence type="ECO:0000313" key="3">
    <source>
        <dbReference type="EMBL" id="CAB4956049.1"/>
    </source>
</evidence>
<reference evidence="3" key="1">
    <citation type="submission" date="2020-05" db="EMBL/GenBank/DDBJ databases">
        <authorList>
            <person name="Chiriac C."/>
            <person name="Salcher M."/>
            <person name="Ghai R."/>
            <person name="Kavagutti S V."/>
        </authorList>
    </citation>
    <scope>NUCLEOTIDE SEQUENCE</scope>
</reference>
<evidence type="ECO:0000256" key="1">
    <source>
        <dbReference type="ARBA" id="ARBA00023002"/>
    </source>
</evidence>